<dbReference type="EMBL" id="KN831955">
    <property type="protein sequence ID" value="KIO09316.1"/>
    <property type="molecule type" value="Genomic_DNA"/>
</dbReference>
<keyword evidence="2" id="KW-1185">Reference proteome</keyword>
<reference evidence="2" key="2">
    <citation type="submission" date="2015-01" db="EMBL/GenBank/DDBJ databases">
        <title>Evolutionary Origins and Diversification of the Mycorrhizal Mutualists.</title>
        <authorList>
            <consortium name="DOE Joint Genome Institute"/>
            <consortium name="Mycorrhizal Genomics Consortium"/>
            <person name="Kohler A."/>
            <person name="Kuo A."/>
            <person name="Nagy L.G."/>
            <person name="Floudas D."/>
            <person name="Copeland A."/>
            <person name="Barry K.W."/>
            <person name="Cichocki N."/>
            <person name="Veneault-Fourrey C."/>
            <person name="LaButti K."/>
            <person name="Lindquist E.A."/>
            <person name="Lipzen A."/>
            <person name="Lundell T."/>
            <person name="Morin E."/>
            <person name="Murat C."/>
            <person name="Riley R."/>
            <person name="Ohm R."/>
            <person name="Sun H."/>
            <person name="Tunlid A."/>
            <person name="Henrissat B."/>
            <person name="Grigoriev I.V."/>
            <person name="Hibbett D.S."/>
            <person name="Martin F."/>
        </authorList>
    </citation>
    <scope>NUCLEOTIDE SEQUENCE [LARGE SCALE GENOMIC DNA]</scope>
    <source>
        <strain evidence="2">Marx 270</strain>
    </source>
</reference>
<dbReference type="Proteomes" id="UP000054217">
    <property type="component" value="Unassembled WGS sequence"/>
</dbReference>
<gene>
    <name evidence="1" type="ORF">M404DRAFT_310255</name>
</gene>
<evidence type="ECO:0000313" key="2">
    <source>
        <dbReference type="Proteomes" id="UP000054217"/>
    </source>
</evidence>
<reference evidence="1 2" key="1">
    <citation type="submission" date="2014-04" db="EMBL/GenBank/DDBJ databases">
        <authorList>
            <consortium name="DOE Joint Genome Institute"/>
            <person name="Kuo A."/>
            <person name="Kohler A."/>
            <person name="Costa M.D."/>
            <person name="Nagy L.G."/>
            <person name="Floudas D."/>
            <person name="Copeland A."/>
            <person name="Barry K.W."/>
            <person name="Cichocki N."/>
            <person name="Veneault-Fourrey C."/>
            <person name="LaButti K."/>
            <person name="Lindquist E.A."/>
            <person name="Lipzen A."/>
            <person name="Lundell T."/>
            <person name="Morin E."/>
            <person name="Murat C."/>
            <person name="Sun H."/>
            <person name="Tunlid A."/>
            <person name="Henrissat B."/>
            <person name="Grigoriev I.V."/>
            <person name="Hibbett D.S."/>
            <person name="Martin F."/>
            <person name="Nordberg H.P."/>
            <person name="Cantor M.N."/>
            <person name="Hua S.X."/>
        </authorList>
    </citation>
    <scope>NUCLEOTIDE SEQUENCE [LARGE SCALE GENOMIC DNA]</scope>
    <source>
        <strain evidence="1 2">Marx 270</strain>
    </source>
</reference>
<name>A0A0C3PKW1_PISTI</name>
<dbReference type="InParanoid" id="A0A0C3PKW1"/>
<sequence length="87" mass="9630">MDSVALQSHENVLHLPAIFTLFASSLTSRALVAHQMPTTTAEKEIIHETTSSSSPIEKLAMTFNRSASINSEEESFEVFHSLHNTPF</sequence>
<evidence type="ECO:0000313" key="1">
    <source>
        <dbReference type="EMBL" id="KIO09316.1"/>
    </source>
</evidence>
<organism evidence="1 2">
    <name type="scientific">Pisolithus tinctorius Marx 270</name>
    <dbReference type="NCBI Taxonomy" id="870435"/>
    <lineage>
        <taxon>Eukaryota</taxon>
        <taxon>Fungi</taxon>
        <taxon>Dikarya</taxon>
        <taxon>Basidiomycota</taxon>
        <taxon>Agaricomycotina</taxon>
        <taxon>Agaricomycetes</taxon>
        <taxon>Agaricomycetidae</taxon>
        <taxon>Boletales</taxon>
        <taxon>Sclerodermatineae</taxon>
        <taxon>Pisolithaceae</taxon>
        <taxon>Pisolithus</taxon>
    </lineage>
</organism>
<proteinExistence type="predicted"/>
<dbReference type="AlphaFoldDB" id="A0A0C3PKW1"/>
<protein>
    <submittedName>
        <fullName evidence="1">Uncharacterized protein</fullName>
    </submittedName>
</protein>
<dbReference type="HOGENOM" id="CLU_2484206_0_0_1"/>
<accession>A0A0C3PKW1</accession>